<dbReference type="SUPFAM" id="SSF52172">
    <property type="entry name" value="CheY-like"/>
    <property type="match status" value="1"/>
</dbReference>
<keyword evidence="1" id="KW-0378">Hydrolase</keyword>
<protein>
    <submittedName>
        <fullName evidence="4">Fused response regulator/phosphatase</fullName>
    </submittedName>
</protein>
<dbReference type="AlphaFoldDB" id="A0A399J4U5"/>
<reference evidence="4 5" key="1">
    <citation type="submission" date="2018-08" db="EMBL/GenBank/DDBJ databases">
        <title>Pseudooceanicola sediminis CY03 in the family Rhodobacteracea.</title>
        <authorList>
            <person name="Zhang Y.-J."/>
        </authorList>
    </citation>
    <scope>NUCLEOTIDE SEQUENCE [LARGE SCALE GENOMIC DNA]</scope>
    <source>
        <strain evidence="4 5">CY03</strain>
    </source>
</reference>
<proteinExistence type="predicted"/>
<dbReference type="InterPro" id="IPR001932">
    <property type="entry name" value="PPM-type_phosphatase-like_dom"/>
</dbReference>
<dbReference type="PROSITE" id="PS50110">
    <property type="entry name" value="RESPONSE_REGULATORY"/>
    <property type="match status" value="1"/>
</dbReference>
<dbReference type="SMART" id="SM00331">
    <property type="entry name" value="PP2C_SIG"/>
    <property type="match status" value="1"/>
</dbReference>
<dbReference type="RefSeq" id="WP_119397604.1">
    <property type="nucleotide sequence ID" value="NZ_QWJJ01000002.1"/>
</dbReference>
<dbReference type="Proteomes" id="UP000265848">
    <property type="component" value="Unassembled WGS sequence"/>
</dbReference>
<feature type="modified residue" description="4-aspartylphosphate" evidence="2">
    <location>
        <position position="62"/>
    </location>
</feature>
<dbReference type="SMART" id="SM00448">
    <property type="entry name" value="REC"/>
    <property type="match status" value="1"/>
</dbReference>
<organism evidence="4 5">
    <name type="scientific">Pseudooceanicola sediminis</name>
    <dbReference type="NCBI Taxonomy" id="2211117"/>
    <lineage>
        <taxon>Bacteria</taxon>
        <taxon>Pseudomonadati</taxon>
        <taxon>Pseudomonadota</taxon>
        <taxon>Alphaproteobacteria</taxon>
        <taxon>Rhodobacterales</taxon>
        <taxon>Paracoccaceae</taxon>
        <taxon>Pseudooceanicola</taxon>
    </lineage>
</organism>
<dbReference type="InterPro" id="IPR001789">
    <property type="entry name" value="Sig_transdc_resp-reg_receiver"/>
</dbReference>
<accession>A0A399J4U5</accession>
<feature type="domain" description="Response regulatory" evidence="3">
    <location>
        <begin position="13"/>
        <end position="129"/>
    </location>
</feature>
<dbReference type="PANTHER" id="PTHR43156:SF2">
    <property type="entry name" value="STAGE II SPORULATION PROTEIN E"/>
    <property type="match status" value="1"/>
</dbReference>
<evidence type="ECO:0000256" key="1">
    <source>
        <dbReference type="ARBA" id="ARBA00022801"/>
    </source>
</evidence>
<sequence length="415" mass="45121">MDGRQAVDPPLRRVLVVDDSRLQRRVLATLLGGWGFEVHEADGGEEALALCHSVNPDLVISDWMMPGMDGISFCKAFRQIPREHYGYFILLTSKADKTDAAAGLDAGADDFLTKPVNKAELRARLNAGERILDMQRQLTEKNRIIRQTVDKLQAAHDSIDSDLIEAKKLQQSLVRERYRDFGLAKVSLLLRSAGRVGGDLVGYYPINARCFGCFAIDVSGHGITSALMTARLAGYLSSAVPEHNVAIQALGDGSYVPRPLAEVARHLNDLVLSEVRTEHYFTMVLAHVSLIDGSVRLVQAGHPHPVVQRANGTIEEIGQGGVPVGLLPDVTFEEVAVTLEPGDRLLIQSDGIVECPDASGALLGEKGLFEFLNDLRDVAGAPLLEAILWKLGDYAGADEFPDDISAVLVEYQGHT</sequence>
<evidence type="ECO:0000259" key="3">
    <source>
        <dbReference type="PROSITE" id="PS50110"/>
    </source>
</evidence>
<evidence type="ECO:0000256" key="2">
    <source>
        <dbReference type="PROSITE-ProRule" id="PRU00169"/>
    </source>
</evidence>
<dbReference type="Gene3D" id="3.40.50.2300">
    <property type="match status" value="1"/>
</dbReference>
<comment type="caution">
    <text evidence="4">The sequence shown here is derived from an EMBL/GenBank/DDBJ whole genome shotgun (WGS) entry which is preliminary data.</text>
</comment>
<dbReference type="GO" id="GO:0016791">
    <property type="term" value="F:phosphatase activity"/>
    <property type="evidence" value="ECO:0007669"/>
    <property type="project" value="TreeGrafter"/>
</dbReference>
<keyword evidence="2" id="KW-0597">Phosphoprotein</keyword>
<dbReference type="EMBL" id="QWJJ01000002">
    <property type="protein sequence ID" value="RII40364.1"/>
    <property type="molecule type" value="Genomic_DNA"/>
</dbReference>
<keyword evidence="5" id="KW-1185">Reference proteome</keyword>
<evidence type="ECO:0000313" key="5">
    <source>
        <dbReference type="Proteomes" id="UP000265848"/>
    </source>
</evidence>
<dbReference type="InterPro" id="IPR036457">
    <property type="entry name" value="PPM-type-like_dom_sf"/>
</dbReference>
<dbReference type="InterPro" id="IPR011006">
    <property type="entry name" value="CheY-like_superfamily"/>
</dbReference>
<dbReference type="CDD" id="cd00156">
    <property type="entry name" value="REC"/>
    <property type="match status" value="1"/>
</dbReference>
<evidence type="ECO:0000313" key="4">
    <source>
        <dbReference type="EMBL" id="RII40364.1"/>
    </source>
</evidence>
<dbReference type="OrthoDB" id="9811749at2"/>
<dbReference type="GO" id="GO:0000160">
    <property type="term" value="P:phosphorelay signal transduction system"/>
    <property type="evidence" value="ECO:0007669"/>
    <property type="project" value="InterPro"/>
</dbReference>
<name>A0A399J4U5_9RHOB</name>
<dbReference type="SUPFAM" id="SSF81606">
    <property type="entry name" value="PP2C-like"/>
    <property type="match status" value="1"/>
</dbReference>
<dbReference type="Pfam" id="PF00072">
    <property type="entry name" value="Response_reg"/>
    <property type="match status" value="1"/>
</dbReference>
<dbReference type="InterPro" id="IPR052016">
    <property type="entry name" value="Bact_Sigma-Reg"/>
</dbReference>
<gene>
    <name evidence="4" type="ORF">DL237_03360</name>
</gene>
<dbReference type="PANTHER" id="PTHR43156">
    <property type="entry name" value="STAGE II SPORULATION PROTEIN E-RELATED"/>
    <property type="match status" value="1"/>
</dbReference>
<dbReference type="Gene3D" id="3.60.40.10">
    <property type="entry name" value="PPM-type phosphatase domain"/>
    <property type="match status" value="1"/>
</dbReference>
<dbReference type="Pfam" id="PF07228">
    <property type="entry name" value="SpoIIE"/>
    <property type="match status" value="1"/>
</dbReference>